<comment type="catalytic activity">
    <reaction evidence="6">
        <text>guanosine(527) in 16S rRNA + S-adenosyl-L-methionine = N(7)-methylguanosine(527) in 16S rRNA + S-adenosyl-L-homocysteine</text>
        <dbReference type="Rhea" id="RHEA:42732"/>
        <dbReference type="Rhea" id="RHEA-COMP:10209"/>
        <dbReference type="Rhea" id="RHEA-COMP:10210"/>
        <dbReference type="ChEBI" id="CHEBI:57856"/>
        <dbReference type="ChEBI" id="CHEBI:59789"/>
        <dbReference type="ChEBI" id="CHEBI:74269"/>
        <dbReference type="ChEBI" id="CHEBI:74480"/>
        <dbReference type="EC" id="2.1.1.170"/>
    </reaction>
</comment>
<dbReference type="Proteomes" id="UP000235116">
    <property type="component" value="Chromosome"/>
</dbReference>
<gene>
    <name evidence="6" type="primary">rsmG</name>
    <name evidence="7" type="ORF">Kalk_11855</name>
</gene>
<comment type="subcellular location">
    <subcellularLocation>
        <location evidence="6">Cytoplasm</location>
    </subcellularLocation>
</comment>
<dbReference type="EMBL" id="CP022684">
    <property type="protein sequence ID" value="AUM14926.1"/>
    <property type="molecule type" value="Genomic_DNA"/>
</dbReference>
<dbReference type="GO" id="GO:0005829">
    <property type="term" value="C:cytosol"/>
    <property type="evidence" value="ECO:0007669"/>
    <property type="project" value="TreeGrafter"/>
</dbReference>
<organism evidence="7 8">
    <name type="scientific">Ketobacter alkanivorans</name>
    <dbReference type="NCBI Taxonomy" id="1917421"/>
    <lineage>
        <taxon>Bacteria</taxon>
        <taxon>Pseudomonadati</taxon>
        <taxon>Pseudomonadota</taxon>
        <taxon>Gammaproteobacteria</taxon>
        <taxon>Pseudomonadales</taxon>
        <taxon>Ketobacteraceae</taxon>
        <taxon>Ketobacter</taxon>
    </lineage>
</organism>
<feature type="binding site" evidence="6">
    <location>
        <begin position="128"/>
        <end position="129"/>
    </location>
    <ligand>
        <name>S-adenosyl-L-methionine</name>
        <dbReference type="ChEBI" id="CHEBI:59789"/>
    </ligand>
</feature>
<dbReference type="PANTHER" id="PTHR31760:SF0">
    <property type="entry name" value="S-ADENOSYL-L-METHIONINE-DEPENDENT METHYLTRANSFERASES SUPERFAMILY PROTEIN"/>
    <property type="match status" value="1"/>
</dbReference>
<dbReference type="Gene3D" id="3.40.50.150">
    <property type="entry name" value="Vaccinia Virus protein VP39"/>
    <property type="match status" value="1"/>
</dbReference>
<keyword evidence="4 6" id="KW-0808">Transferase</keyword>
<dbReference type="InterPro" id="IPR003682">
    <property type="entry name" value="rRNA_ssu_MeTfrase_G"/>
</dbReference>
<dbReference type="GO" id="GO:0070043">
    <property type="term" value="F:rRNA (guanine-N7-)-methyltransferase activity"/>
    <property type="evidence" value="ECO:0007669"/>
    <property type="project" value="UniProtKB-UniRule"/>
</dbReference>
<evidence type="ECO:0000256" key="5">
    <source>
        <dbReference type="ARBA" id="ARBA00022691"/>
    </source>
</evidence>
<keyword evidence="5 6" id="KW-0949">S-adenosyl-L-methionine</keyword>
<feature type="binding site" evidence="6">
    <location>
        <position position="77"/>
    </location>
    <ligand>
        <name>S-adenosyl-L-methionine</name>
        <dbReference type="ChEBI" id="CHEBI:59789"/>
    </ligand>
</feature>
<evidence type="ECO:0000256" key="3">
    <source>
        <dbReference type="ARBA" id="ARBA00022603"/>
    </source>
</evidence>
<accession>A0A2K9LRF6</accession>
<evidence type="ECO:0000256" key="2">
    <source>
        <dbReference type="ARBA" id="ARBA00022552"/>
    </source>
</evidence>
<keyword evidence="1 6" id="KW-0963">Cytoplasm</keyword>
<dbReference type="EC" id="2.1.1.170" evidence="6"/>
<keyword evidence="3 6" id="KW-0489">Methyltransferase</keyword>
<evidence type="ECO:0000313" key="7">
    <source>
        <dbReference type="EMBL" id="AUM14926.1"/>
    </source>
</evidence>
<keyword evidence="8" id="KW-1185">Reference proteome</keyword>
<dbReference type="AlphaFoldDB" id="A0A2K9LRF6"/>
<proteinExistence type="inferred from homology"/>
<dbReference type="OrthoDB" id="9808773at2"/>
<evidence type="ECO:0000256" key="1">
    <source>
        <dbReference type="ARBA" id="ARBA00022490"/>
    </source>
</evidence>
<dbReference type="CDD" id="cd02440">
    <property type="entry name" value="AdoMet_MTases"/>
    <property type="match status" value="1"/>
</dbReference>
<dbReference type="InterPro" id="IPR029063">
    <property type="entry name" value="SAM-dependent_MTases_sf"/>
</dbReference>
<feature type="binding site" evidence="6">
    <location>
        <position position="82"/>
    </location>
    <ligand>
        <name>S-adenosyl-L-methionine</name>
        <dbReference type="ChEBI" id="CHEBI:59789"/>
    </ligand>
</feature>
<evidence type="ECO:0000256" key="4">
    <source>
        <dbReference type="ARBA" id="ARBA00022679"/>
    </source>
</evidence>
<comment type="function">
    <text evidence="6">Specifically methylates the N7 position of guanine in position 527 of 16S rRNA.</text>
</comment>
<protein>
    <recommendedName>
        <fullName evidence="6">Ribosomal RNA small subunit methyltransferase G</fullName>
        <ecNumber evidence="6">2.1.1.170</ecNumber>
    </recommendedName>
    <alternativeName>
        <fullName evidence="6">16S rRNA 7-methylguanosine methyltransferase</fullName>
        <shortName evidence="6">16S rRNA m7G methyltransferase</shortName>
    </alternativeName>
</protein>
<dbReference type="PIRSF" id="PIRSF003078">
    <property type="entry name" value="GidB"/>
    <property type="match status" value="1"/>
</dbReference>
<reference evidence="8" key="1">
    <citation type="submission" date="2017-08" db="EMBL/GenBank/DDBJ databases">
        <title>Direct submision.</title>
        <authorList>
            <person name="Kim S.-J."/>
            <person name="Rhee S.-K."/>
        </authorList>
    </citation>
    <scope>NUCLEOTIDE SEQUENCE [LARGE SCALE GENOMIC DNA]</scope>
    <source>
        <strain evidence="8">GI5</strain>
    </source>
</reference>
<sequence>MTEQQAQRLAAGCEQLGLNLNSEQLQKIRRYLENLLKWNQAYNLTAIRDPDDMVIKHLLDSLSIVPHIKGQNILDVGTGPGLPGVPASICDEHRQWTLIDSNGKKTRFLVQMKAELKLDNVTVIKGRIESVPNSQRYDTITSRAFASLEDFVSVCLPLLQEGGELLAMKGQIPHEEIELLKDQQLNIHIEPLKVPYLHEERHLIVVQRAQTE</sequence>
<dbReference type="PANTHER" id="PTHR31760">
    <property type="entry name" value="S-ADENOSYL-L-METHIONINE-DEPENDENT METHYLTRANSFERASES SUPERFAMILY PROTEIN"/>
    <property type="match status" value="1"/>
</dbReference>
<dbReference type="SUPFAM" id="SSF53335">
    <property type="entry name" value="S-adenosyl-L-methionine-dependent methyltransferases"/>
    <property type="match status" value="1"/>
</dbReference>
<comment type="caution">
    <text evidence="6">Lacks conserved residue(s) required for the propagation of feature annotation.</text>
</comment>
<dbReference type="Pfam" id="PF02527">
    <property type="entry name" value="GidB"/>
    <property type="match status" value="1"/>
</dbReference>
<comment type="similarity">
    <text evidence="6">Belongs to the methyltransferase superfamily. RNA methyltransferase RsmG family.</text>
</comment>
<evidence type="ECO:0000313" key="8">
    <source>
        <dbReference type="Proteomes" id="UP000235116"/>
    </source>
</evidence>
<evidence type="ECO:0000256" key="6">
    <source>
        <dbReference type="HAMAP-Rule" id="MF_00074"/>
    </source>
</evidence>
<dbReference type="NCBIfam" id="TIGR00138">
    <property type="entry name" value="rsmG_gidB"/>
    <property type="match status" value="1"/>
</dbReference>
<name>A0A2K9LRF6_9GAMM</name>
<dbReference type="HAMAP" id="MF_00074">
    <property type="entry name" value="16SrRNA_methyltr_G"/>
    <property type="match status" value="1"/>
</dbReference>
<keyword evidence="2 6" id="KW-0698">rRNA processing</keyword>
<feature type="binding site" evidence="6">
    <location>
        <position position="143"/>
    </location>
    <ligand>
        <name>S-adenosyl-L-methionine</name>
        <dbReference type="ChEBI" id="CHEBI:59789"/>
    </ligand>
</feature>
<dbReference type="KEGG" id="kak:Kalk_11855"/>